<dbReference type="Pfam" id="PF07715">
    <property type="entry name" value="Plug"/>
    <property type="match status" value="1"/>
</dbReference>
<evidence type="ECO:0000256" key="2">
    <source>
        <dbReference type="ARBA" id="ARBA00022448"/>
    </source>
</evidence>
<feature type="domain" description="TonB-dependent receptor-like beta-barrel" evidence="11">
    <location>
        <begin position="412"/>
        <end position="806"/>
    </location>
</feature>
<keyword evidence="3 8" id="KW-1134">Transmembrane beta strand</keyword>
<feature type="domain" description="TonB-dependent receptor plug" evidence="12">
    <location>
        <begin position="117"/>
        <end position="232"/>
    </location>
</feature>
<sequence>MKQVNIQFPMRIIGLILGLFLSVSAFAQIDVKGHVKDATGEPIIGATVRVDGTQTATVSDFDGNFTLKANEGATITISYVGYQNATVKAAPNLVVTLKDDAQVLENVVVIGYGRAKKSDLTGSVTAIKPDEMNHGLQTSAQDMLQGKIAGVNIVNSGGEPGGGATIRIRGGSSLNASNNPLIVIDGLAMDSYGIQGASNPLNLVNPNDIESFTVLKDASATAIYGSRASNGVIIITTKKGQKNSKPRISYNGNISVSAVKKTMDVMDGPQFMEYVKDRVMNEKGLTEEQYMASDYYKNLGYYDANGNHLFANTDWQNEIYRTAISTDHNITVSGGVKNMPYRVSFGYTDQNGIVKTSNYQRYTASVNLSPSFLNDHLNINFNAKGMYSKTRYANAGSAIGGAIYMDPTKPIYDSNKNNGFGGYWQWPGSTDWQDPAWGNTNVNTFATGNPVAALNNYSDEGKSKALIGNIEADYKIHGFEDLHIHLNMGMDLSTGKTNKSQSPYTYSSGTYYYGNYGWNTQDTYNLSFNMYAQYMKDVLDIHHFDIMAGYEWQHFHKKSDYFYYGIYPSTSQKVDENGNALAGKYYLPSENTLYKTENYLVSFFGRFNYSLMDRYMLTFTLRDDGSSRFSKDNRWGVFPSLALAWKINEEPFLKKAEWLSDFKLRLGWGITGQQEGIGDYTYIATYTPNSQGAYYPIFGDGRTYRPDAYNPELTWEKTTTWNAGIDFGILNNRLTMNFDVYHRKTKDLINTVTVPVGTNFKNKVTSNIGSLHNTGFEFAANWRAIQTKDWNWLIGYNLTYNKNEIDELIASSGEGYKILHGGLAIGDSGSDGVKAWQVGHAVEAYYVYQQVYDVNGQPIEGQYVDRNADGIINNDDRYFYKKSSPDVTMGFTSKLMWKKWDFGFSLRASFNNYVYNGVEAGNSNLVLSNVFLGNSWHNVIDIARPKNWQTGTVIGALSDYYIQNASYLKCDNITVGYSFDTLFGLKASGRLYATAQNVFTITDYKGLDPEIDGGYDGNMYPRPFVGILGLTLNF</sequence>
<dbReference type="Gene3D" id="2.60.40.1120">
    <property type="entry name" value="Carboxypeptidase-like, regulatory domain"/>
    <property type="match status" value="1"/>
</dbReference>
<keyword evidence="5 9" id="KW-0798">TonB box</keyword>
<evidence type="ECO:0000256" key="8">
    <source>
        <dbReference type="PROSITE-ProRule" id="PRU01360"/>
    </source>
</evidence>
<dbReference type="InterPro" id="IPR023997">
    <property type="entry name" value="TonB-dep_OMP_SusC/RagA_CS"/>
</dbReference>
<evidence type="ECO:0000256" key="1">
    <source>
        <dbReference type="ARBA" id="ARBA00004571"/>
    </source>
</evidence>
<dbReference type="InterPro" id="IPR039426">
    <property type="entry name" value="TonB-dep_rcpt-like"/>
</dbReference>
<dbReference type="Proteomes" id="UP000182257">
    <property type="component" value="Unassembled WGS sequence"/>
</dbReference>
<evidence type="ECO:0000256" key="3">
    <source>
        <dbReference type="ARBA" id="ARBA00022452"/>
    </source>
</evidence>
<keyword evidence="2 8" id="KW-0813">Transport</keyword>
<gene>
    <name evidence="13" type="ORF">SAMN05216462_0251</name>
</gene>
<evidence type="ECO:0000313" key="13">
    <source>
        <dbReference type="EMBL" id="SDZ99795.1"/>
    </source>
</evidence>
<proteinExistence type="inferred from homology"/>
<protein>
    <submittedName>
        <fullName evidence="13">Iron complex outermembrane recepter protein</fullName>
    </submittedName>
</protein>
<comment type="similarity">
    <text evidence="8 9">Belongs to the TonB-dependent receptor family.</text>
</comment>
<dbReference type="InterPro" id="IPR023996">
    <property type="entry name" value="TonB-dep_OMP_SusC/RagA"/>
</dbReference>
<organism evidence="13 14">
    <name type="scientific">Xylanibacter ruminicola</name>
    <name type="common">Prevotella ruminicola</name>
    <dbReference type="NCBI Taxonomy" id="839"/>
    <lineage>
        <taxon>Bacteria</taxon>
        <taxon>Pseudomonadati</taxon>
        <taxon>Bacteroidota</taxon>
        <taxon>Bacteroidia</taxon>
        <taxon>Bacteroidales</taxon>
        <taxon>Prevotellaceae</taxon>
        <taxon>Xylanibacter</taxon>
    </lineage>
</organism>
<reference evidence="13 14" key="1">
    <citation type="submission" date="2016-10" db="EMBL/GenBank/DDBJ databases">
        <authorList>
            <person name="de Groot N.N."/>
        </authorList>
    </citation>
    <scope>NUCLEOTIDE SEQUENCE [LARGE SCALE GENOMIC DNA]</scope>
    <source>
        <strain evidence="13 14">D31d</strain>
    </source>
</reference>
<dbReference type="Pfam" id="PF00593">
    <property type="entry name" value="TonB_dep_Rec_b-barrel"/>
    <property type="match status" value="1"/>
</dbReference>
<dbReference type="Gene3D" id="2.40.170.20">
    <property type="entry name" value="TonB-dependent receptor, beta-barrel domain"/>
    <property type="match status" value="1"/>
</dbReference>
<dbReference type="InterPro" id="IPR000531">
    <property type="entry name" value="Beta-barrel_TonB"/>
</dbReference>
<keyword evidence="10" id="KW-0732">Signal</keyword>
<accession>A0A1H3XK08</accession>
<evidence type="ECO:0000313" key="14">
    <source>
        <dbReference type="Proteomes" id="UP000182257"/>
    </source>
</evidence>
<dbReference type="FunFam" id="2.170.130.10:FF:000009">
    <property type="entry name" value="SusC/RagA family TonB-linked outer membrane protein"/>
    <property type="match status" value="1"/>
</dbReference>
<keyword evidence="7 8" id="KW-0998">Cell outer membrane</keyword>
<dbReference type="InterPro" id="IPR036942">
    <property type="entry name" value="Beta-barrel_TonB_sf"/>
</dbReference>
<dbReference type="PROSITE" id="PS52016">
    <property type="entry name" value="TONB_DEPENDENT_REC_3"/>
    <property type="match status" value="1"/>
</dbReference>
<feature type="signal peptide" evidence="10">
    <location>
        <begin position="1"/>
        <end position="27"/>
    </location>
</feature>
<dbReference type="InterPro" id="IPR008969">
    <property type="entry name" value="CarboxyPept-like_regulatory"/>
</dbReference>
<name>A0A1H3XK08_XYLRU</name>
<dbReference type="SUPFAM" id="SSF49464">
    <property type="entry name" value="Carboxypeptidase regulatory domain-like"/>
    <property type="match status" value="1"/>
</dbReference>
<dbReference type="NCBIfam" id="TIGR04057">
    <property type="entry name" value="SusC_RagA_signa"/>
    <property type="match status" value="1"/>
</dbReference>
<keyword evidence="6 8" id="KW-0472">Membrane</keyword>
<dbReference type="Pfam" id="PF13715">
    <property type="entry name" value="CarbopepD_reg_2"/>
    <property type="match status" value="1"/>
</dbReference>
<dbReference type="GO" id="GO:0009279">
    <property type="term" value="C:cell outer membrane"/>
    <property type="evidence" value="ECO:0007669"/>
    <property type="project" value="UniProtKB-SubCell"/>
</dbReference>
<evidence type="ECO:0000256" key="7">
    <source>
        <dbReference type="ARBA" id="ARBA00023237"/>
    </source>
</evidence>
<dbReference type="SUPFAM" id="SSF56935">
    <property type="entry name" value="Porins"/>
    <property type="match status" value="1"/>
</dbReference>
<evidence type="ECO:0000259" key="12">
    <source>
        <dbReference type="Pfam" id="PF07715"/>
    </source>
</evidence>
<dbReference type="Gene3D" id="2.170.130.10">
    <property type="entry name" value="TonB-dependent receptor, plug domain"/>
    <property type="match status" value="1"/>
</dbReference>
<feature type="chain" id="PRO_5010370879" evidence="10">
    <location>
        <begin position="28"/>
        <end position="1034"/>
    </location>
</feature>
<comment type="subcellular location">
    <subcellularLocation>
        <location evidence="1 8">Cell outer membrane</location>
        <topology evidence="1 8">Multi-pass membrane protein</topology>
    </subcellularLocation>
</comment>
<dbReference type="InterPro" id="IPR012910">
    <property type="entry name" value="Plug_dom"/>
</dbReference>
<keyword evidence="4 8" id="KW-0812">Transmembrane</keyword>
<evidence type="ECO:0000256" key="10">
    <source>
        <dbReference type="SAM" id="SignalP"/>
    </source>
</evidence>
<evidence type="ECO:0000256" key="5">
    <source>
        <dbReference type="ARBA" id="ARBA00023077"/>
    </source>
</evidence>
<dbReference type="AlphaFoldDB" id="A0A1H3XK08"/>
<evidence type="ECO:0000256" key="4">
    <source>
        <dbReference type="ARBA" id="ARBA00022692"/>
    </source>
</evidence>
<evidence type="ECO:0000256" key="9">
    <source>
        <dbReference type="RuleBase" id="RU003357"/>
    </source>
</evidence>
<evidence type="ECO:0000256" key="6">
    <source>
        <dbReference type="ARBA" id="ARBA00023136"/>
    </source>
</evidence>
<dbReference type="NCBIfam" id="TIGR04056">
    <property type="entry name" value="OMP_RagA_SusC"/>
    <property type="match status" value="1"/>
</dbReference>
<dbReference type="EMBL" id="FNRF01000001">
    <property type="protein sequence ID" value="SDZ99795.1"/>
    <property type="molecule type" value="Genomic_DNA"/>
</dbReference>
<dbReference type="InterPro" id="IPR037066">
    <property type="entry name" value="Plug_dom_sf"/>
</dbReference>
<evidence type="ECO:0000259" key="11">
    <source>
        <dbReference type="Pfam" id="PF00593"/>
    </source>
</evidence>